<gene>
    <name evidence="1" type="ORF">LMJF_07_0030</name>
</gene>
<dbReference type="PANTHER" id="PTHR43808:SF31">
    <property type="entry name" value="N-ACETYL-L-CITRULLINE DEACETYLASE"/>
    <property type="match status" value="1"/>
</dbReference>
<dbReference type="AlphaFoldDB" id="Q4QIU1"/>
<reference key="2">
    <citation type="submission" date="2005-06" db="EMBL/GenBank/DDBJ databases">
        <authorList>
            <person name="Peacock C.S"/>
            <person name="Murphy L."/>
            <person name="Ivens A.C"/>
            <person name="Berriman M."/>
            <person name="Blackwell J."/>
            <person name="Smith D."/>
            <person name="Collins M."/>
            <person name="Fosker N."/>
            <person name="Harris D."/>
            <person name="Oliver K."/>
            <person name="O'Neil S."/>
            <person name="Saunders D."/>
            <person name="Seeger K."/>
            <person name="Warren T."/>
            <person name="Rajandream M."/>
            <person name="and Barrell B.G."/>
        </authorList>
    </citation>
    <scope>NUCLEOTIDE SEQUENCE</scope>
    <source>
        <strain>Friedlin</strain>
    </source>
</reference>
<dbReference type="PANTHER" id="PTHR43808">
    <property type="entry name" value="ACETYLORNITHINE DEACETYLASE"/>
    <property type="match status" value="1"/>
</dbReference>
<dbReference type="GeneID" id="5649159"/>
<dbReference type="VEuPathDB" id="TriTrypDB:LMJLV39_070005600"/>
<dbReference type="Proteomes" id="UP000000542">
    <property type="component" value="Chromosome 7"/>
</dbReference>
<dbReference type="VEuPathDB" id="TriTrypDB:LMJFC_070005700"/>
<dbReference type="KEGG" id="lma:LMJF_07_0030"/>
<dbReference type="RefSeq" id="XP_001680907.1">
    <property type="nucleotide sequence ID" value="XM_001680855.1"/>
</dbReference>
<dbReference type="GO" id="GO:0008777">
    <property type="term" value="F:acetylornithine deacetylase activity"/>
    <property type="evidence" value="ECO:0000318"/>
    <property type="project" value="GO_Central"/>
</dbReference>
<dbReference type="InterPro" id="IPR050072">
    <property type="entry name" value="Peptidase_M20A"/>
</dbReference>
<evidence type="ECO:0000313" key="1">
    <source>
        <dbReference type="EMBL" id="CAJ06962.1"/>
    </source>
</evidence>
<sequence>MTLAPELKVQPNRPVNFAWAYDKEVGFLKDCFLLWSVKSKGVKNDGCLVGELTSNEAIVAYKLNCMCKLHVKRTAAHSSCAVTKDNFNAIGYGARLVFKICNIADCIVRNGESNRVLSVSSTIMSMSVIHGGITIQTIPVHCVFNYELCNPLRMAHVDRQKCAPGYVVSDPLPEINEYSDADVVIKNLLSAHSLHDAHEKNAFTALVRAMISDRDMQKLGGNTEADQYALIGVFLILYGPGSIKIANQENELVPKKHVDYCGKKQIMNLTRKNHDT</sequence>
<dbReference type="Gene3D" id="3.30.70.360">
    <property type="match status" value="1"/>
</dbReference>
<accession>Q4QIU1</accession>
<dbReference type="OMA" id="VKRTAAH"/>
<evidence type="ECO:0000313" key="2">
    <source>
        <dbReference type="Proteomes" id="UP000000542"/>
    </source>
</evidence>
<organism evidence="1 2">
    <name type="scientific">Leishmania major</name>
    <dbReference type="NCBI Taxonomy" id="5664"/>
    <lineage>
        <taxon>Eukaryota</taxon>
        <taxon>Discoba</taxon>
        <taxon>Euglenozoa</taxon>
        <taxon>Kinetoplastea</taxon>
        <taxon>Metakinetoplastina</taxon>
        <taxon>Trypanosomatida</taxon>
        <taxon>Trypanosomatidae</taxon>
        <taxon>Leishmaniinae</taxon>
        <taxon>Leishmania</taxon>
    </lineage>
</organism>
<reference evidence="1 2" key="3">
    <citation type="journal article" date="2011" name="Genome Res.">
        <title>Chromosome and gene copy number variation allow major structural change between species and strains of Leishmania.</title>
        <authorList>
            <person name="Rogers M.B."/>
            <person name="Hilley J.D."/>
            <person name="Dickens N.J."/>
            <person name="Wilkes J."/>
            <person name="Bates P.A."/>
            <person name="Depledge D.P."/>
            <person name="Harris D."/>
            <person name="Her Y."/>
            <person name="Herzyk P."/>
            <person name="Imamura H."/>
            <person name="Otto T.D."/>
            <person name="Sanders M."/>
            <person name="Seeger K."/>
            <person name="Dujardin J.C."/>
            <person name="Berriman M."/>
            <person name="Smith D.F."/>
            <person name="Hertz-Fowler C."/>
            <person name="Mottram J.C."/>
        </authorList>
    </citation>
    <scope>NUCLEOTIDE SEQUENCE [LARGE SCALE GENOMIC DNA]</scope>
    <source>
        <strain evidence="2">MHOM/IL/81/Friedlin</strain>
    </source>
</reference>
<dbReference type="SUPFAM" id="SSF53187">
    <property type="entry name" value="Zn-dependent exopeptidases"/>
    <property type="match status" value="1"/>
</dbReference>
<dbReference type="VEuPathDB" id="TriTrypDB:LmjF.07.0030"/>
<dbReference type="VEuPathDB" id="TriTrypDB:LMJSD75_070005600"/>
<proteinExistence type="predicted"/>
<dbReference type="EMBL" id="FR796403">
    <property type="protein sequence ID" value="CAJ06962.1"/>
    <property type="molecule type" value="Genomic_DNA"/>
</dbReference>
<dbReference type="HOGENOM" id="CLU_1009914_0_0_1"/>
<reference evidence="1 2" key="1">
    <citation type="journal article" date="2005" name="Science">
        <title>The genome of the kinetoplastid parasite, Leishmania major.</title>
        <authorList>
            <person name="Ivens A.C."/>
            <person name="Peacock C.S."/>
            <person name="Worthey E.A."/>
            <person name="Murphy L."/>
            <person name="Aggarwal G."/>
            <person name="Berriman M."/>
            <person name="Sisk E."/>
            <person name="Rajandream M.A."/>
            <person name="Adlem E."/>
            <person name="Aert R."/>
            <person name="Anupama A."/>
            <person name="Apostolou Z."/>
            <person name="Attipoe P."/>
            <person name="Bason N."/>
            <person name="Bauser C."/>
            <person name="Beck A."/>
            <person name="Beverley S.M."/>
            <person name="Bianchettin G."/>
            <person name="Borzym K."/>
            <person name="Bothe G."/>
            <person name="Bruschi C.V."/>
            <person name="Collins M."/>
            <person name="Cadag E."/>
            <person name="Ciarloni L."/>
            <person name="Clayton C."/>
            <person name="Coulson R.M."/>
            <person name="Cronin A."/>
            <person name="Cruz A.K."/>
            <person name="Davies R.M."/>
            <person name="De Gaudenzi J."/>
            <person name="Dobson D.E."/>
            <person name="Duesterhoeft A."/>
            <person name="Fazelina G."/>
            <person name="Fosker N."/>
            <person name="Frasch A.C."/>
            <person name="Fraser A."/>
            <person name="Fuchs M."/>
            <person name="Gabel C."/>
            <person name="Goble A."/>
            <person name="Goffeau A."/>
            <person name="Harris D."/>
            <person name="Hertz-Fowler C."/>
            <person name="Hilbert H."/>
            <person name="Horn D."/>
            <person name="Huang Y."/>
            <person name="Klages S."/>
            <person name="Knights A."/>
            <person name="Kube M."/>
            <person name="Larke N."/>
            <person name="Litvin L."/>
            <person name="Lord A."/>
            <person name="Louie T."/>
            <person name="Marra M."/>
            <person name="Masuy D."/>
            <person name="Matthews K."/>
            <person name="Michaeli S."/>
            <person name="Mottram J.C."/>
            <person name="Muller-Auer S."/>
            <person name="Munden H."/>
            <person name="Nelson S."/>
            <person name="Norbertczak H."/>
            <person name="Oliver K."/>
            <person name="O'neil S."/>
            <person name="Pentony M."/>
            <person name="Pohl T.M."/>
            <person name="Price C."/>
            <person name="Purnelle B."/>
            <person name="Quail M.A."/>
            <person name="Rabbinowitsch E."/>
            <person name="Reinhardt R."/>
            <person name="Rieger M."/>
            <person name="Rinta J."/>
            <person name="Robben J."/>
            <person name="Robertson L."/>
            <person name="Ruiz J.C."/>
            <person name="Rutter S."/>
            <person name="Saunders D."/>
            <person name="Schafer M."/>
            <person name="Schein J."/>
            <person name="Schwartz D.C."/>
            <person name="Seeger K."/>
            <person name="Seyler A."/>
            <person name="Sharp S."/>
            <person name="Shin H."/>
            <person name="Sivam D."/>
            <person name="Squares R."/>
            <person name="Squares S."/>
            <person name="Tosato V."/>
            <person name="Vogt C."/>
            <person name="Volckaert G."/>
            <person name="Wambutt R."/>
            <person name="Warren T."/>
            <person name="Wedler H."/>
            <person name="Woodward J."/>
            <person name="Zhou S."/>
            <person name="Zimmermann W."/>
            <person name="Smith D.F."/>
            <person name="Blackwell J.M."/>
            <person name="Stuart K.D."/>
            <person name="Barrell B."/>
            <person name="Myler P.J."/>
        </authorList>
    </citation>
    <scope>NUCLEOTIDE SEQUENCE [LARGE SCALE GENOMIC DNA]</scope>
    <source>
        <strain evidence="2">MHOM/IL/81/Friedlin</strain>
    </source>
</reference>
<keyword evidence="2" id="KW-1185">Reference proteome</keyword>
<dbReference type="InParanoid" id="Q4QIU1"/>
<name>Q4QIU1_LEIMA</name>
<protein>
    <submittedName>
        <fullName evidence="1">Uncharacterized protein</fullName>
    </submittedName>
</protein>
<dbReference type="Gene3D" id="3.40.630.10">
    <property type="entry name" value="Zn peptidases"/>
    <property type="match status" value="1"/>
</dbReference>
<dbReference type="eggNOG" id="ENOG502T0V4">
    <property type="taxonomic scope" value="Eukaryota"/>
</dbReference>
<dbReference type="GO" id="GO:0006526">
    <property type="term" value="P:L-arginine biosynthetic process"/>
    <property type="evidence" value="ECO:0000318"/>
    <property type="project" value="GO_Central"/>
</dbReference>